<dbReference type="Gene3D" id="3.40.470.10">
    <property type="entry name" value="Uracil-DNA glycosylase-like domain"/>
    <property type="match status" value="1"/>
</dbReference>
<proteinExistence type="predicted"/>
<dbReference type="PANTHER" id="PTHR33693">
    <property type="entry name" value="TYPE-5 URACIL-DNA GLYCOSYLASE"/>
    <property type="match status" value="1"/>
</dbReference>
<dbReference type="InterPro" id="IPR036895">
    <property type="entry name" value="Uracil-DNA_glycosylase-like_sf"/>
</dbReference>
<evidence type="ECO:0000256" key="3">
    <source>
        <dbReference type="ARBA" id="ARBA00022763"/>
    </source>
</evidence>
<dbReference type="InterPro" id="IPR005122">
    <property type="entry name" value="Uracil-DNA_glycosylase-like"/>
</dbReference>
<keyword evidence="2" id="KW-0479">Metal-binding</keyword>
<accession>A0A501XIS7</accession>
<gene>
    <name evidence="9" type="ORF">FJQ54_12380</name>
</gene>
<evidence type="ECO:0000256" key="6">
    <source>
        <dbReference type="ARBA" id="ARBA00023014"/>
    </source>
</evidence>
<dbReference type="InterPro" id="IPR051536">
    <property type="entry name" value="UDG_Type-4/5"/>
</dbReference>
<dbReference type="SUPFAM" id="SSF52141">
    <property type="entry name" value="Uracil-DNA glycosylase-like"/>
    <property type="match status" value="1"/>
</dbReference>
<evidence type="ECO:0000313" key="9">
    <source>
        <dbReference type="EMBL" id="TPE60194.1"/>
    </source>
</evidence>
<dbReference type="GO" id="GO:0097506">
    <property type="term" value="F:deaminated base DNA N-glycosylase activity"/>
    <property type="evidence" value="ECO:0007669"/>
    <property type="project" value="UniProtKB-ARBA"/>
</dbReference>
<dbReference type="GO" id="GO:0051539">
    <property type="term" value="F:4 iron, 4 sulfur cluster binding"/>
    <property type="evidence" value="ECO:0007669"/>
    <property type="project" value="UniProtKB-KW"/>
</dbReference>
<evidence type="ECO:0000259" key="8">
    <source>
        <dbReference type="SMART" id="SM00986"/>
    </source>
</evidence>
<dbReference type="OrthoDB" id="5290748at2"/>
<keyword evidence="5" id="KW-0408">Iron</keyword>
<evidence type="ECO:0000256" key="4">
    <source>
        <dbReference type="ARBA" id="ARBA00022801"/>
    </source>
</evidence>
<name>A0A501XIS7_9SPHN</name>
<keyword evidence="1" id="KW-0004">4Fe-4S</keyword>
<evidence type="ECO:0000256" key="5">
    <source>
        <dbReference type="ARBA" id="ARBA00023004"/>
    </source>
</evidence>
<evidence type="ECO:0000256" key="2">
    <source>
        <dbReference type="ARBA" id="ARBA00022723"/>
    </source>
</evidence>
<dbReference type="CDD" id="cd10030">
    <property type="entry name" value="UDG-F4_TTUDGA_SPO1dp_like"/>
    <property type="match status" value="1"/>
</dbReference>
<dbReference type="EMBL" id="VFSU01000028">
    <property type="protein sequence ID" value="TPE60194.1"/>
    <property type="molecule type" value="Genomic_DNA"/>
</dbReference>
<organism evidence="9 10">
    <name type="scientific">Sandaracinobacter neustonicus</name>
    <dbReference type="NCBI Taxonomy" id="1715348"/>
    <lineage>
        <taxon>Bacteria</taxon>
        <taxon>Pseudomonadati</taxon>
        <taxon>Pseudomonadota</taxon>
        <taxon>Alphaproteobacteria</taxon>
        <taxon>Sphingomonadales</taxon>
        <taxon>Sphingosinicellaceae</taxon>
        <taxon>Sandaracinobacter</taxon>
    </lineage>
</organism>
<dbReference type="GO" id="GO:0006281">
    <property type="term" value="P:DNA repair"/>
    <property type="evidence" value="ECO:0007669"/>
    <property type="project" value="UniProtKB-KW"/>
</dbReference>
<sequence length="245" mass="25736">MGPGADAARAAGMDPAALAALLNWWKLAGVESLVGENPVPWLRAAEPDQLTAPAPRAPAPPPRTAAEGWWTSAESLAALTAEVAARHPRAPFADGNAASGLMIMGEAPSAEDLRSGRPFSGPAGIFLDRMLAAIGRDRSSCYIALLCPRRATPGPAAPEDIEQDIALTMAHIRLAAPRHLLLLGANPAQALTGETAPITRLRGNWLSVGGIPALASFNPAYLLRRPEEKALAWADLLALKHRINQ</sequence>
<keyword evidence="6" id="KW-0411">Iron-sulfur</keyword>
<evidence type="ECO:0000313" key="10">
    <source>
        <dbReference type="Proteomes" id="UP000319897"/>
    </source>
</evidence>
<keyword evidence="3" id="KW-0227">DNA damage</keyword>
<dbReference type="PANTHER" id="PTHR33693:SF1">
    <property type="entry name" value="TYPE-4 URACIL-DNA GLYCOSYLASE"/>
    <property type="match status" value="1"/>
</dbReference>
<evidence type="ECO:0000256" key="1">
    <source>
        <dbReference type="ARBA" id="ARBA00022485"/>
    </source>
</evidence>
<keyword evidence="10" id="KW-1185">Reference proteome</keyword>
<dbReference type="Proteomes" id="UP000319897">
    <property type="component" value="Unassembled WGS sequence"/>
</dbReference>
<feature type="domain" description="Uracil-DNA glycosylase-like" evidence="8">
    <location>
        <begin position="92"/>
        <end position="237"/>
    </location>
</feature>
<evidence type="ECO:0000256" key="7">
    <source>
        <dbReference type="ARBA" id="ARBA00023204"/>
    </source>
</evidence>
<dbReference type="AlphaFoldDB" id="A0A501XIS7"/>
<keyword evidence="4" id="KW-0378">Hydrolase</keyword>
<dbReference type="Pfam" id="PF03167">
    <property type="entry name" value="UDG"/>
    <property type="match status" value="1"/>
</dbReference>
<dbReference type="RefSeq" id="WP_140928721.1">
    <property type="nucleotide sequence ID" value="NZ_VFSU01000028.1"/>
</dbReference>
<protein>
    <submittedName>
        <fullName evidence="9">Uracil-DNA glycosylase</fullName>
    </submittedName>
</protein>
<comment type="caution">
    <text evidence="9">The sequence shown here is derived from an EMBL/GenBank/DDBJ whole genome shotgun (WGS) entry which is preliminary data.</text>
</comment>
<dbReference type="SMART" id="SM00986">
    <property type="entry name" value="UDG"/>
    <property type="match status" value="1"/>
</dbReference>
<keyword evidence="7" id="KW-0234">DNA repair</keyword>
<dbReference type="GO" id="GO:0046872">
    <property type="term" value="F:metal ion binding"/>
    <property type="evidence" value="ECO:0007669"/>
    <property type="project" value="UniProtKB-KW"/>
</dbReference>
<reference evidence="9 10" key="1">
    <citation type="submission" date="2019-06" db="EMBL/GenBank/DDBJ databases">
        <authorList>
            <person name="Lee I."/>
            <person name="Jang G.I."/>
            <person name="Hwang C.Y."/>
        </authorList>
    </citation>
    <scope>NUCLEOTIDE SEQUENCE [LARGE SCALE GENOMIC DNA]</scope>
    <source>
        <strain evidence="9 10">PAMC 28131</strain>
    </source>
</reference>
<dbReference type="SMART" id="SM00987">
    <property type="entry name" value="UreE_C"/>
    <property type="match status" value="1"/>
</dbReference>